<keyword evidence="2" id="KW-1185">Reference proteome</keyword>
<name>A0A6A6DAE5_9PEZI</name>
<evidence type="ECO:0000313" key="2">
    <source>
        <dbReference type="Proteomes" id="UP000800200"/>
    </source>
</evidence>
<feature type="non-terminal residue" evidence="1">
    <location>
        <position position="81"/>
    </location>
</feature>
<evidence type="ECO:0000313" key="1">
    <source>
        <dbReference type="EMBL" id="KAF2175468.1"/>
    </source>
</evidence>
<feature type="non-terminal residue" evidence="1">
    <location>
        <position position="1"/>
    </location>
</feature>
<gene>
    <name evidence="1" type="ORF">K469DRAFT_499490</name>
</gene>
<dbReference type="AlphaFoldDB" id="A0A6A6DAE5"/>
<dbReference type="EMBL" id="ML994731">
    <property type="protein sequence ID" value="KAF2175468.1"/>
    <property type="molecule type" value="Genomic_DNA"/>
</dbReference>
<protein>
    <submittedName>
        <fullName evidence="1">Uncharacterized protein</fullName>
    </submittedName>
</protein>
<accession>A0A6A6DAE5</accession>
<dbReference type="OrthoDB" id="2910287at2759"/>
<proteinExistence type="predicted"/>
<organism evidence="1 2">
    <name type="scientific">Zopfia rhizophila CBS 207.26</name>
    <dbReference type="NCBI Taxonomy" id="1314779"/>
    <lineage>
        <taxon>Eukaryota</taxon>
        <taxon>Fungi</taxon>
        <taxon>Dikarya</taxon>
        <taxon>Ascomycota</taxon>
        <taxon>Pezizomycotina</taxon>
        <taxon>Dothideomycetes</taxon>
        <taxon>Dothideomycetes incertae sedis</taxon>
        <taxon>Zopfiaceae</taxon>
        <taxon>Zopfia</taxon>
    </lineage>
</organism>
<dbReference type="Proteomes" id="UP000800200">
    <property type="component" value="Unassembled WGS sequence"/>
</dbReference>
<sequence>LSTTRGNPGGVYMCNQPNWVGLCTYQTGELHTCFRIPSVLEQEGKVQSIGPDQGASCSFYYNYDCTSTDFFTLVYPGKQDL</sequence>
<reference evidence="1" key="1">
    <citation type="journal article" date="2020" name="Stud. Mycol.">
        <title>101 Dothideomycetes genomes: a test case for predicting lifestyles and emergence of pathogens.</title>
        <authorList>
            <person name="Haridas S."/>
            <person name="Albert R."/>
            <person name="Binder M."/>
            <person name="Bloem J."/>
            <person name="Labutti K."/>
            <person name="Salamov A."/>
            <person name="Andreopoulos B."/>
            <person name="Baker S."/>
            <person name="Barry K."/>
            <person name="Bills G."/>
            <person name="Bluhm B."/>
            <person name="Cannon C."/>
            <person name="Castanera R."/>
            <person name="Culley D."/>
            <person name="Daum C."/>
            <person name="Ezra D."/>
            <person name="Gonzalez J."/>
            <person name="Henrissat B."/>
            <person name="Kuo A."/>
            <person name="Liang C."/>
            <person name="Lipzen A."/>
            <person name="Lutzoni F."/>
            <person name="Magnuson J."/>
            <person name="Mondo S."/>
            <person name="Nolan M."/>
            <person name="Ohm R."/>
            <person name="Pangilinan J."/>
            <person name="Park H.-J."/>
            <person name="Ramirez L."/>
            <person name="Alfaro M."/>
            <person name="Sun H."/>
            <person name="Tritt A."/>
            <person name="Yoshinaga Y."/>
            <person name="Zwiers L.-H."/>
            <person name="Turgeon B."/>
            <person name="Goodwin S."/>
            <person name="Spatafora J."/>
            <person name="Crous P."/>
            <person name="Grigoriev I."/>
        </authorList>
    </citation>
    <scope>NUCLEOTIDE SEQUENCE</scope>
    <source>
        <strain evidence="1">CBS 207.26</strain>
    </source>
</reference>